<protein>
    <submittedName>
        <fullName evidence="2">Transposase</fullName>
    </submittedName>
</protein>
<dbReference type="Proteomes" id="UP000095282">
    <property type="component" value="Unplaced"/>
</dbReference>
<organism evidence="1 2">
    <name type="scientific">Caenorhabditis tropicalis</name>
    <dbReference type="NCBI Taxonomy" id="1561998"/>
    <lineage>
        <taxon>Eukaryota</taxon>
        <taxon>Metazoa</taxon>
        <taxon>Ecdysozoa</taxon>
        <taxon>Nematoda</taxon>
        <taxon>Chromadorea</taxon>
        <taxon>Rhabditida</taxon>
        <taxon>Rhabditina</taxon>
        <taxon>Rhabditomorpha</taxon>
        <taxon>Rhabditoidea</taxon>
        <taxon>Rhabditidae</taxon>
        <taxon>Peloderinae</taxon>
        <taxon>Caenorhabditis</taxon>
    </lineage>
</organism>
<sequence>MTQKTITFQTSGVHFSPVSSLYQNGDKLLLESVLCKLLDHFLSVQLDLKLPQPFFCVKEHFPQYSLGWCQSSSSQ</sequence>
<evidence type="ECO:0000313" key="1">
    <source>
        <dbReference type="Proteomes" id="UP000095282"/>
    </source>
</evidence>
<name>A0A1I7SXN4_9PELO</name>
<dbReference type="AlphaFoldDB" id="A0A1I7SXN4"/>
<proteinExistence type="predicted"/>
<dbReference type="WBParaSite" id="Csp11.Scaffold171.g605.t1">
    <property type="protein sequence ID" value="Csp11.Scaffold171.g605.t1"/>
    <property type="gene ID" value="Csp11.Scaffold171.g605"/>
</dbReference>
<reference evidence="2" key="1">
    <citation type="submission" date="2016-11" db="UniProtKB">
        <authorList>
            <consortium name="WormBaseParasite"/>
        </authorList>
    </citation>
    <scope>IDENTIFICATION</scope>
</reference>
<accession>A0A1I7SXN4</accession>
<evidence type="ECO:0000313" key="2">
    <source>
        <dbReference type="WBParaSite" id="Csp11.Scaffold171.g605.t1"/>
    </source>
</evidence>
<keyword evidence="1" id="KW-1185">Reference proteome</keyword>